<dbReference type="EMBL" id="AMBO01000376">
    <property type="protein sequence ID" value="EKC99082.1"/>
    <property type="molecule type" value="Genomic_DNA"/>
</dbReference>
<dbReference type="InParanoid" id="K1VQS0"/>
<evidence type="ECO:0000313" key="1">
    <source>
        <dbReference type="EMBL" id="EKC99082.1"/>
    </source>
</evidence>
<accession>K1VQS0</accession>
<comment type="caution">
    <text evidence="1">The sequence shown here is derived from an EMBL/GenBank/DDBJ whole genome shotgun (WGS) entry which is preliminary data.</text>
</comment>
<dbReference type="AlphaFoldDB" id="K1VQS0"/>
<reference evidence="1 2" key="1">
    <citation type="journal article" date="2012" name="Eukaryot. Cell">
        <title>Genome sequence of the Trichosporon asahii environmental strain CBS 8904.</title>
        <authorList>
            <person name="Yang R.Y."/>
            <person name="Li H.T."/>
            <person name="Zhu H."/>
            <person name="Zhou G.P."/>
            <person name="Wang M."/>
            <person name="Wang L."/>
        </authorList>
    </citation>
    <scope>NUCLEOTIDE SEQUENCE [LARGE SCALE GENOMIC DNA]</scope>
    <source>
        <strain evidence="1 2">CBS 8904</strain>
    </source>
</reference>
<dbReference type="Proteomes" id="UP000006757">
    <property type="component" value="Unassembled WGS sequence"/>
</dbReference>
<dbReference type="HOGENOM" id="CLU_2980759_0_0_1"/>
<name>K1VQS0_TRIAC</name>
<evidence type="ECO:0000313" key="2">
    <source>
        <dbReference type="Proteomes" id="UP000006757"/>
    </source>
</evidence>
<keyword evidence="2" id="KW-1185">Reference proteome</keyword>
<sequence>MFGLRWLTCCFAQNTPLLAPPAPTKATTQPTATGKPLAALSALLGYGYKTETRKVDED</sequence>
<organism evidence="1 2">
    <name type="scientific">Trichosporon asahii var. asahii (strain CBS 8904)</name>
    <name type="common">Yeast</name>
    <dbReference type="NCBI Taxonomy" id="1220162"/>
    <lineage>
        <taxon>Eukaryota</taxon>
        <taxon>Fungi</taxon>
        <taxon>Dikarya</taxon>
        <taxon>Basidiomycota</taxon>
        <taxon>Agaricomycotina</taxon>
        <taxon>Tremellomycetes</taxon>
        <taxon>Trichosporonales</taxon>
        <taxon>Trichosporonaceae</taxon>
        <taxon>Trichosporon</taxon>
    </lineage>
</organism>
<proteinExistence type="predicted"/>
<protein>
    <submittedName>
        <fullName evidence="1">Uncharacterized protein</fullName>
    </submittedName>
</protein>
<gene>
    <name evidence="1" type="ORF">A1Q2_06623</name>
</gene>